<evidence type="ECO:0000313" key="8">
    <source>
        <dbReference type="EMBL" id="PVX30526.1"/>
    </source>
</evidence>
<accession>A0A2U0SGN3</accession>
<feature type="domain" description="Major facilitator superfamily (MFS) profile" evidence="7">
    <location>
        <begin position="15"/>
        <end position="437"/>
    </location>
</feature>
<feature type="transmembrane region" description="Helical" evidence="6">
    <location>
        <begin position="273"/>
        <end position="293"/>
    </location>
</feature>
<feature type="transmembrane region" description="Helical" evidence="6">
    <location>
        <begin position="396"/>
        <end position="420"/>
    </location>
</feature>
<dbReference type="InterPro" id="IPR020846">
    <property type="entry name" value="MFS_dom"/>
</dbReference>
<organism evidence="8 9">
    <name type="scientific">Sphingomonas pokkalii</name>
    <dbReference type="NCBI Taxonomy" id="2175090"/>
    <lineage>
        <taxon>Bacteria</taxon>
        <taxon>Pseudomonadati</taxon>
        <taxon>Pseudomonadota</taxon>
        <taxon>Alphaproteobacteria</taxon>
        <taxon>Sphingomonadales</taxon>
        <taxon>Sphingomonadaceae</taxon>
        <taxon>Sphingomonas</taxon>
    </lineage>
</organism>
<keyword evidence="4 6" id="KW-1133">Transmembrane helix</keyword>
<dbReference type="GO" id="GO:0022857">
    <property type="term" value="F:transmembrane transporter activity"/>
    <property type="evidence" value="ECO:0007669"/>
    <property type="project" value="InterPro"/>
</dbReference>
<gene>
    <name evidence="8" type="ORF">DD559_15215</name>
</gene>
<dbReference type="Pfam" id="PF07690">
    <property type="entry name" value="MFS_1"/>
    <property type="match status" value="1"/>
</dbReference>
<keyword evidence="3 6" id="KW-0812">Transmembrane</keyword>
<dbReference type="GO" id="GO:0016020">
    <property type="term" value="C:membrane"/>
    <property type="evidence" value="ECO:0007669"/>
    <property type="project" value="UniProtKB-SubCell"/>
</dbReference>
<comment type="subcellular location">
    <subcellularLocation>
        <location evidence="1">Membrane</location>
        <topology evidence="1">Multi-pass membrane protein</topology>
    </subcellularLocation>
</comment>
<dbReference type="PANTHER" id="PTHR23505:SF79">
    <property type="entry name" value="PROTEIN SPINSTER"/>
    <property type="match status" value="1"/>
</dbReference>
<dbReference type="PROSITE" id="PS50850">
    <property type="entry name" value="MFS"/>
    <property type="match status" value="1"/>
</dbReference>
<feature type="transmembrane region" description="Helical" evidence="6">
    <location>
        <begin position="233"/>
        <end position="253"/>
    </location>
</feature>
<comment type="caution">
    <text evidence="8">The sequence shown here is derived from an EMBL/GenBank/DDBJ whole genome shotgun (WGS) entry which is preliminary data.</text>
</comment>
<sequence>MSGPDALPDHRPWTFAILLMLANTLSFIDRQIVGLLVEPIKADLHLSDTQIGLLYGLGFTLFYIAAAIPVAQIADRASRKLVVVASIASWSVATALCGLSRSFETFLAARIGVGVGEGGLTPSALSLLADLFPRDRLATAIALYQAGVYLGNALALILGGIVAHAVPPSTELVVSGLGIVRGWQLPFLLLLAPGLVLALVLLRMREPPRRAPDADGERRPAALLPQLRARAPVYAAIMGGFALLVLGGNGAQFWTPALVQRSFDWPTHLVGHWLGWTTLAFGATGVLAGGMAADRLARRAPAAGPAVASALGMAGMVPLAFAFPLLPTPGTMLAAVAAHQWLSAFALSGGMATLQTITPTHMRARVLALQMVLINLAGTLAGPTLIGMLADRIGAAGGGLAMAMALIGGGSGALAAMAMAMAARSCRSRAATIGAGA</sequence>
<dbReference type="Gene3D" id="1.20.1250.20">
    <property type="entry name" value="MFS general substrate transporter like domains"/>
    <property type="match status" value="1"/>
</dbReference>
<dbReference type="InterPro" id="IPR036259">
    <property type="entry name" value="MFS_trans_sf"/>
</dbReference>
<evidence type="ECO:0000256" key="4">
    <source>
        <dbReference type="ARBA" id="ARBA00022989"/>
    </source>
</evidence>
<protein>
    <submittedName>
        <fullName evidence="8">MFS transporter</fullName>
    </submittedName>
</protein>
<feature type="transmembrane region" description="Helical" evidence="6">
    <location>
        <begin position="183"/>
        <end position="202"/>
    </location>
</feature>
<evidence type="ECO:0000256" key="3">
    <source>
        <dbReference type="ARBA" id="ARBA00022692"/>
    </source>
</evidence>
<dbReference type="Proteomes" id="UP000245890">
    <property type="component" value="Unassembled WGS sequence"/>
</dbReference>
<evidence type="ECO:0000256" key="5">
    <source>
        <dbReference type="ARBA" id="ARBA00023136"/>
    </source>
</evidence>
<dbReference type="InterPro" id="IPR044770">
    <property type="entry name" value="MFS_spinster-like"/>
</dbReference>
<feature type="transmembrane region" description="Helical" evidence="6">
    <location>
        <begin position="53"/>
        <end position="74"/>
    </location>
</feature>
<feature type="transmembrane region" description="Helical" evidence="6">
    <location>
        <begin position="81"/>
        <end position="101"/>
    </location>
</feature>
<dbReference type="OrthoDB" id="7400989at2"/>
<name>A0A2U0SGN3_9SPHN</name>
<dbReference type="PANTHER" id="PTHR23505">
    <property type="entry name" value="SPINSTER"/>
    <property type="match status" value="1"/>
</dbReference>
<keyword evidence="2" id="KW-0813">Transport</keyword>
<feature type="transmembrane region" description="Helical" evidence="6">
    <location>
        <begin position="332"/>
        <end position="354"/>
    </location>
</feature>
<keyword evidence="5 6" id="KW-0472">Membrane</keyword>
<reference evidence="8 9" key="1">
    <citation type="submission" date="2018-05" db="EMBL/GenBank/DDBJ databases">
        <title>Description of Sphingomonas pokkalii sp nov, isolated from the rhizosphere of saline tolerant pokkali rice and its draft genome analysis.</title>
        <authorList>
            <person name="Menon R."/>
            <person name="Kumari S."/>
            <person name="Rameshkumar N."/>
        </authorList>
    </citation>
    <scope>NUCLEOTIDE SEQUENCE [LARGE SCALE GENOMIC DNA]</scope>
    <source>
        <strain evidence="8 9">L3B27</strain>
    </source>
</reference>
<feature type="transmembrane region" description="Helical" evidence="6">
    <location>
        <begin position="141"/>
        <end position="163"/>
    </location>
</feature>
<proteinExistence type="predicted"/>
<dbReference type="RefSeq" id="WP_116469937.1">
    <property type="nucleotide sequence ID" value="NZ_QENQ01000001.1"/>
</dbReference>
<evidence type="ECO:0000256" key="6">
    <source>
        <dbReference type="SAM" id="Phobius"/>
    </source>
</evidence>
<dbReference type="InterPro" id="IPR011701">
    <property type="entry name" value="MFS"/>
</dbReference>
<evidence type="ECO:0000256" key="2">
    <source>
        <dbReference type="ARBA" id="ARBA00022448"/>
    </source>
</evidence>
<keyword evidence="9" id="KW-1185">Reference proteome</keyword>
<dbReference type="CDD" id="cd17328">
    <property type="entry name" value="MFS_spinster_like"/>
    <property type="match status" value="1"/>
</dbReference>
<dbReference type="AlphaFoldDB" id="A0A2U0SGN3"/>
<evidence type="ECO:0000256" key="1">
    <source>
        <dbReference type="ARBA" id="ARBA00004141"/>
    </source>
</evidence>
<feature type="transmembrane region" description="Helical" evidence="6">
    <location>
        <begin position="305"/>
        <end position="326"/>
    </location>
</feature>
<evidence type="ECO:0000259" key="7">
    <source>
        <dbReference type="PROSITE" id="PS50850"/>
    </source>
</evidence>
<feature type="transmembrane region" description="Helical" evidence="6">
    <location>
        <begin position="107"/>
        <end position="129"/>
    </location>
</feature>
<evidence type="ECO:0000313" key="9">
    <source>
        <dbReference type="Proteomes" id="UP000245890"/>
    </source>
</evidence>
<feature type="transmembrane region" description="Helical" evidence="6">
    <location>
        <begin position="366"/>
        <end position="390"/>
    </location>
</feature>
<dbReference type="EMBL" id="QENQ01000001">
    <property type="protein sequence ID" value="PVX30526.1"/>
    <property type="molecule type" value="Genomic_DNA"/>
</dbReference>
<dbReference type="SUPFAM" id="SSF103473">
    <property type="entry name" value="MFS general substrate transporter"/>
    <property type="match status" value="1"/>
</dbReference>